<accession>A0ACB8S1X3</accession>
<evidence type="ECO:0000313" key="2">
    <source>
        <dbReference type="Proteomes" id="UP000814033"/>
    </source>
</evidence>
<evidence type="ECO:0000313" key="1">
    <source>
        <dbReference type="EMBL" id="KAI0050122.1"/>
    </source>
</evidence>
<gene>
    <name evidence="1" type="ORF">FA95DRAFT_1487883</name>
</gene>
<reference evidence="1" key="2">
    <citation type="journal article" date="2022" name="New Phytol.">
        <title>Evolutionary transition to the ectomycorrhizal habit in the genomes of a hyperdiverse lineage of mushroom-forming fungi.</title>
        <authorList>
            <person name="Looney B."/>
            <person name="Miyauchi S."/>
            <person name="Morin E."/>
            <person name="Drula E."/>
            <person name="Courty P.E."/>
            <person name="Kohler A."/>
            <person name="Kuo A."/>
            <person name="LaButti K."/>
            <person name="Pangilinan J."/>
            <person name="Lipzen A."/>
            <person name="Riley R."/>
            <person name="Andreopoulos W."/>
            <person name="He G."/>
            <person name="Johnson J."/>
            <person name="Nolan M."/>
            <person name="Tritt A."/>
            <person name="Barry K.W."/>
            <person name="Grigoriev I.V."/>
            <person name="Nagy L.G."/>
            <person name="Hibbett D."/>
            <person name="Henrissat B."/>
            <person name="Matheny P.B."/>
            <person name="Labbe J."/>
            <person name="Martin F.M."/>
        </authorList>
    </citation>
    <scope>NUCLEOTIDE SEQUENCE</scope>
    <source>
        <strain evidence="1">FP105234-sp</strain>
    </source>
</reference>
<protein>
    <submittedName>
        <fullName evidence="1">FAD dependent oxidoreductase</fullName>
    </submittedName>
</protein>
<reference evidence="1" key="1">
    <citation type="submission" date="2021-02" db="EMBL/GenBank/DDBJ databases">
        <authorList>
            <consortium name="DOE Joint Genome Institute"/>
            <person name="Ahrendt S."/>
            <person name="Looney B.P."/>
            <person name="Miyauchi S."/>
            <person name="Morin E."/>
            <person name="Drula E."/>
            <person name="Courty P.E."/>
            <person name="Chicoki N."/>
            <person name="Fauchery L."/>
            <person name="Kohler A."/>
            <person name="Kuo A."/>
            <person name="Labutti K."/>
            <person name="Pangilinan J."/>
            <person name="Lipzen A."/>
            <person name="Riley R."/>
            <person name="Andreopoulos W."/>
            <person name="He G."/>
            <person name="Johnson J."/>
            <person name="Barry K.W."/>
            <person name="Grigoriev I.V."/>
            <person name="Nagy L."/>
            <person name="Hibbett D."/>
            <person name="Henrissat B."/>
            <person name="Matheny P.B."/>
            <person name="Labbe J."/>
            <person name="Martin F."/>
        </authorList>
    </citation>
    <scope>NUCLEOTIDE SEQUENCE</scope>
    <source>
        <strain evidence="1">FP105234-sp</strain>
    </source>
</reference>
<dbReference type="EMBL" id="MU275865">
    <property type="protein sequence ID" value="KAI0050122.1"/>
    <property type="molecule type" value="Genomic_DNA"/>
</dbReference>
<keyword evidence="2" id="KW-1185">Reference proteome</keyword>
<sequence>MGSVASRIKFVYRLLADIDADFRAVEARLKESPGLPVDNPTTSFWTVPASPLATRQDTLPPHVDVAIIGSGITGTACARALLARQCDGAPLSVVMLEARETCSGATGRNGGHIAPDMFHDYAELRQDHGIDMARKIVRFRLAHLEELMRVADEEGATECSQIRAVERLDVHFELERYEKMKAALELCKADMPEEARDVYAVDGEDAVKVRQVQFLNVIMYTIVSLQRFLLSPQIVGVIAMPAGALHPYRLVTSILSNLLTRYADTFRLRTHTPCTAIDPPSAASPHYIIHTPSGPLTAAHVVHATNGWAPHLLPGMRTKILPVRAHMSAQRAGRALAPTVLSSGRAHVFYVGHPHGMDYLTQLPGAHGTLLFGGGSAPAGRMVLAEVGCADDAHTHTGIASHVGGAMPGYFGHANWGAEGVPGGDEGEAGWGEGRVMALWTGVLGASADDFPWVGRVPFKISGRSSGVGAVGGGEWMAAGYSGEGMVHAWMCGRALAYMILGVEDEMQLSEWFPAVYRVSEARWKKATLERLAGEF</sequence>
<proteinExistence type="predicted"/>
<organism evidence="1 2">
    <name type="scientific">Auriscalpium vulgare</name>
    <dbReference type="NCBI Taxonomy" id="40419"/>
    <lineage>
        <taxon>Eukaryota</taxon>
        <taxon>Fungi</taxon>
        <taxon>Dikarya</taxon>
        <taxon>Basidiomycota</taxon>
        <taxon>Agaricomycotina</taxon>
        <taxon>Agaricomycetes</taxon>
        <taxon>Russulales</taxon>
        <taxon>Auriscalpiaceae</taxon>
        <taxon>Auriscalpium</taxon>
    </lineage>
</organism>
<comment type="caution">
    <text evidence="1">The sequence shown here is derived from an EMBL/GenBank/DDBJ whole genome shotgun (WGS) entry which is preliminary data.</text>
</comment>
<name>A0ACB8S1X3_9AGAM</name>
<dbReference type="Proteomes" id="UP000814033">
    <property type="component" value="Unassembled WGS sequence"/>
</dbReference>